<dbReference type="Gene3D" id="3.90.1200.10">
    <property type="match status" value="1"/>
</dbReference>
<evidence type="ECO:0000313" key="2">
    <source>
        <dbReference type="EMBL" id="UWM53674.1"/>
    </source>
</evidence>
<dbReference type="SUPFAM" id="SSF56112">
    <property type="entry name" value="Protein kinase-like (PK-like)"/>
    <property type="match status" value="1"/>
</dbReference>
<dbReference type="AlphaFoldDB" id="A0A9E7UAC8"/>
<name>A0A9E7UAC8_9EURY</name>
<dbReference type="EMBL" id="CP104003">
    <property type="protein sequence ID" value="UWM53674.1"/>
    <property type="molecule type" value="Genomic_DNA"/>
</dbReference>
<dbReference type="RefSeq" id="WP_260592668.1">
    <property type="nucleotide sequence ID" value="NZ_CP104003.1"/>
</dbReference>
<keyword evidence="3" id="KW-1185">Reference proteome</keyword>
<dbReference type="InterPro" id="IPR002575">
    <property type="entry name" value="Aminoglycoside_PTrfase"/>
</dbReference>
<dbReference type="InterPro" id="IPR051678">
    <property type="entry name" value="AGP_Transferase"/>
</dbReference>
<dbReference type="InterPro" id="IPR011009">
    <property type="entry name" value="Kinase-like_dom_sf"/>
</dbReference>
<dbReference type="Pfam" id="PF01636">
    <property type="entry name" value="APH"/>
    <property type="match status" value="1"/>
</dbReference>
<dbReference type="GeneID" id="74944004"/>
<accession>A0A9E7UAC8</accession>
<evidence type="ECO:0000313" key="3">
    <source>
        <dbReference type="Proteomes" id="UP001057580"/>
    </source>
</evidence>
<evidence type="ECO:0000259" key="1">
    <source>
        <dbReference type="Pfam" id="PF01636"/>
    </source>
</evidence>
<proteinExistence type="predicted"/>
<reference evidence="2" key="1">
    <citation type="submission" date="2022-09" db="EMBL/GenBank/DDBJ databases">
        <title>Diverse halophilic archaea isolated from saline environments.</title>
        <authorList>
            <person name="Cui H.-L."/>
        </authorList>
    </citation>
    <scope>NUCLEOTIDE SEQUENCE</scope>
    <source>
        <strain evidence="2">ZS-35-S2</strain>
    </source>
</reference>
<dbReference type="Proteomes" id="UP001057580">
    <property type="component" value="Chromosome"/>
</dbReference>
<protein>
    <submittedName>
        <fullName evidence="2">Phosphotransferase</fullName>
    </submittedName>
</protein>
<organism evidence="2 3">
    <name type="scientific">Salinirubellus salinus</name>
    <dbReference type="NCBI Taxonomy" id="1364945"/>
    <lineage>
        <taxon>Archaea</taxon>
        <taxon>Methanobacteriati</taxon>
        <taxon>Methanobacteriota</taxon>
        <taxon>Stenosarchaea group</taxon>
        <taxon>Halobacteria</taxon>
        <taxon>Halobacteriales</taxon>
        <taxon>Natronomonadaceae</taxon>
        <taxon>Salinirubellus</taxon>
    </lineage>
</organism>
<dbReference type="KEGG" id="ssai:N0B31_16240"/>
<dbReference type="PANTHER" id="PTHR21310">
    <property type="entry name" value="AMINOGLYCOSIDE PHOSPHOTRANSFERASE-RELATED-RELATED"/>
    <property type="match status" value="1"/>
</dbReference>
<gene>
    <name evidence="2" type="ORF">N0B31_16240</name>
</gene>
<feature type="domain" description="Aminoglycoside phosphotransferase" evidence="1">
    <location>
        <begin position="49"/>
        <end position="298"/>
    </location>
</feature>
<sequence length="358" mass="39438">MSDSEADAVTAEAVAGMVAACRPEWRVAGYERAAEGTDFVAFVDCETPDGPREAVLKATTAGFVRPEVARAEPRLYELVGRETSVPVPAVYGSVDAHADYPAPFYLLERVAGENVESDPTALPVDVRERVCRDAGANLAQLHGLRTFDRVGSVGVRDGGLAVVPNDEGGPYADGREWFRDGVASTLDALADGTYFPDLADEPDRFADLVPDLRAAFDERLAAMPPPDPPRFCHWDYRWGNLLLSPTTGETRAVLDWANLSTTDPAYNLACVEYHLLHDGDDEATRERHRRALRGAYVAGREGWRFDASVTERMETYALLKRCDAMACLPLWHEEKDRAGRARVERVHREAVAEFVDGD</sequence>